<comment type="similarity">
    <text evidence="2">In the N-terminal section; belongs to the phytochrome family.</text>
</comment>
<keyword evidence="4" id="KW-0597">Phosphoprotein</keyword>
<dbReference type="EC" id="2.7.13.3" evidence="3"/>
<dbReference type="CDD" id="cd16922">
    <property type="entry name" value="HATPase_EvgS-ArcB-TorS-like"/>
    <property type="match status" value="1"/>
</dbReference>
<dbReference type="Proteomes" id="UP000050833">
    <property type="component" value="Unassembled WGS sequence"/>
</dbReference>
<dbReference type="GO" id="GO:0005886">
    <property type="term" value="C:plasma membrane"/>
    <property type="evidence" value="ECO:0007669"/>
    <property type="project" value="TreeGrafter"/>
</dbReference>
<dbReference type="InterPro" id="IPR003594">
    <property type="entry name" value="HATPase_dom"/>
</dbReference>
<keyword evidence="11" id="KW-1185">Reference proteome</keyword>
<dbReference type="InterPro" id="IPR036097">
    <property type="entry name" value="HisK_dim/P_sf"/>
</dbReference>
<dbReference type="PANTHER" id="PTHR43047:SF72">
    <property type="entry name" value="OSMOSENSING HISTIDINE PROTEIN KINASE SLN1"/>
    <property type="match status" value="1"/>
</dbReference>
<dbReference type="Pfam" id="PF00512">
    <property type="entry name" value="HisKA"/>
    <property type="match status" value="1"/>
</dbReference>
<dbReference type="InterPro" id="IPR035965">
    <property type="entry name" value="PAS-like_dom_sf"/>
</dbReference>
<evidence type="ECO:0000313" key="11">
    <source>
        <dbReference type="Proteomes" id="UP000050833"/>
    </source>
</evidence>
<evidence type="ECO:0000256" key="5">
    <source>
        <dbReference type="ARBA" id="ARBA00022679"/>
    </source>
</evidence>
<keyword evidence="6" id="KW-0418">Kinase</keyword>
<dbReference type="AlphaFoldDB" id="A0AAW3JU01"/>
<keyword evidence="5" id="KW-0808">Transferase</keyword>
<dbReference type="Pfam" id="PF02518">
    <property type="entry name" value="HATPase_c"/>
    <property type="match status" value="1"/>
</dbReference>
<comment type="caution">
    <text evidence="10">The sequence shown here is derived from an EMBL/GenBank/DDBJ whole genome shotgun (WGS) entry which is preliminary data.</text>
</comment>
<dbReference type="InterPro" id="IPR005467">
    <property type="entry name" value="His_kinase_dom"/>
</dbReference>
<proteinExistence type="inferred from homology"/>
<dbReference type="FunFam" id="3.30.565.10:FF:000010">
    <property type="entry name" value="Sensor histidine kinase RcsC"/>
    <property type="match status" value="1"/>
</dbReference>
<reference evidence="10 11" key="1">
    <citation type="submission" date="2015-10" db="EMBL/GenBank/DDBJ databases">
        <title>Butyribacter intestini gen. nov., sp. nov., a butyric acid-producing bacterium of the family Lachnospiraceae isolated from the human faeces.</title>
        <authorList>
            <person name="Zou Y."/>
            <person name="Xue W."/>
            <person name="Luo G."/>
            <person name="Lv M."/>
        </authorList>
    </citation>
    <scope>NUCLEOTIDE SEQUENCE [LARGE SCALE GENOMIC DNA]</scope>
    <source>
        <strain evidence="10 11">TF01-11</strain>
    </source>
</reference>
<accession>A0AAW3JU01</accession>
<dbReference type="SUPFAM" id="SSF47384">
    <property type="entry name" value="Homodimeric domain of signal transducing histidine kinase"/>
    <property type="match status" value="1"/>
</dbReference>
<evidence type="ECO:0000256" key="6">
    <source>
        <dbReference type="ARBA" id="ARBA00022777"/>
    </source>
</evidence>
<dbReference type="InterPro" id="IPR004358">
    <property type="entry name" value="Sig_transdc_His_kin-like_C"/>
</dbReference>
<evidence type="ECO:0000256" key="4">
    <source>
        <dbReference type="ARBA" id="ARBA00022553"/>
    </source>
</evidence>
<evidence type="ECO:0000313" key="10">
    <source>
        <dbReference type="EMBL" id="KQC85830.1"/>
    </source>
</evidence>
<name>A0AAW3JU01_9FIRM</name>
<dbReference type="Gene3D" id="1.10.287.130">
    <property type="match status" value="1"/>
</dbReference>
<dbReference type="SMART" id="SM00388">
    <property type="entry name" value="HisKA"/>
    <property type="match status" value="1"/>
</dbReference>
<dbReference type="InterPro" id="IPR003661">
    <property type="entry name" value="HisK_dim/P_dom"/>
</dbReference>
<evidence type="ECO:0000256" key="1">
    <source>
        <dbReference type="ARBA" id="ARBA00000085"/>
    </source>
</evidence>
<keyword evidence="7" id="KW-0902">Two-component regulatory system</keyword>
<feature type="domain" description="Histidine kinase" evidence="9">
    <location>
        <begin position="150"/>
        <end position="371"/>
    </location>
</feature>
<dbReference type="EMBL" id="LLKB01000001">
    <property type="protein sequence ID" value="KQC85830.1"/>
    <property type="molecule type" value="Genomic_DNA"/>
</dbReference>
<comment type="catalytic activity">
    <reaction evidence="1">
        <text>ATP + protein L-histidine = ADP + protein N-phospho-L-histidine.</text>
        <dbReference type="EC" id="2.7.13.3"/>
    </reaction>
</comment>
<dbReference type="PRINTS" id="PR00344">
    <property type="entry name" value="BCTRLSENSOR"/>
</dbReference>
<evidence type="ECO:0000256" key="8">
    <source>
        <dbReference type="ARBA" id="ARBA00074306"/>
    </source>
</evidence>
<dbReference type="GO" id="GO:0009927">
    <property type="term" value="F:histidine phosphotransfer kinase activity"/>
    <property type="evidence" value="ECO:0007669"/>
    <property type="project" value="TreeGrafter"/>
</dbReference>
<gene>
    <name evidence="10" type="ORF">APZ18_01070</name>
</gene>
<dbReference type="Gene3D" id="3.30.565.10">
    <property type="entry name" value="Histidine kinase-like ATPase, C-terminal domain"/>
    <property type="match status" value="1"/>
</dbReference>
<dbReference type="PANTHER" id="PTHR43047">
    <property type="entry name" value="TWO-COMPONENT HISTIDINE PROTEIN KINASE"/>
    <property type="match status" value="1"/>
</dbReference>
<dbReference type="SUPFAM" id="SSF55785">
    <property type="entry name" value="PYP-like sensor domain (PAS domain)"/>
    <property type="match status" value="1"/>
</dbReference>
<dbReference type="Gene3D" id="3.30.450.20">
    <property type="entry name" value="PAS domain"/>
    <property type="match status" value="1"/>
</dbReference>
<evidence type="ECO:0000256" key="2">
    <source>
        <dbReference type="ARBA" id="ARBA00006402"/>
    </source>
</evidence>
<protein>
    <recommendedName>
        <fullName evidence="8">Circadian input-output histidine kinase CikA</fullName>
        <ecNumber evidence="3">2.7.13.3</ecNumber>
    </recommendedName>
</protein>
<evidence type="ECO:0000259" key="9">
    <source>
        <dbReference type="PROSITE" id="PS50109"/>
    </source>
</evidence>
<sequence>MEVSGVNEEYKTGTDRYKALFSQTNNMILYFDADGTVCEKNDAVCRNLGCDMDETICIQDIFRTCMTVKDGCIDLIGHKYGVSFETVAYRKNQTCFSVVAYLARLPENTGCYGFCIIHDIVQQKEAKKELRTAQIEVEESHKERNEMVANVTHELRTPVNGVLGLAQNLLDTELDSEQRENVELIEQCCRNMIKIINNILDFSKLQAGKFTIEYTEFDFYRMMDNVVKLNRPQAESKGLKLICNVGEDIPEVLIGDELRVTQVLNNLLSNSIKFTSLGQINLNVVKSVETGEEIELFFMVTDTGIGISEQEKDKLFKSFSQVDASITRKFGGTGLGLSIVKSLVEMMGGDINVESEKGKGSTFSFSIKVKKVVLQESENSIGNNANETEKKEYSFNYGDALSAEPEETENKLYKLGSDENMKAITDTCEKLVLCIEMENWNKANGFADTIKTLVADDPMNLKRKAFRLQMTVRKGDHEAALNDYNVLKEAIEEFRLQLERR</sequence>
<organism evidence="10 11">
    <name type="scientific">Butyribacter intestini</name>
    <dbReference type="NCBI Taxonomy" id="1703332"/>
    <lineage>
        <taxon>Bacteria</taxon>
        <taxon>Bacillati</taxon>
        <taxon>Bacillota</taxon>
        <taxon>Clostridia</taxon>
        <taxon>Lachnospirales</taxon>
        <taxon>Lachnospiraceae</taxon>
        <taxon>Butyribacter</taxon>
    </lineage>
</organism>
<evidence type="ECO:0000256" key="3">
    <source>
        <dbReference type="ARBA" id="ARBA00012438"/>
    </source>
</evidence>
<dbReference type="PROSITE" id="PS50109">
    <property type="entry name" value="HIS_KIN"/>
    <property type="match status" value="1"/>
</dbReference>
<dbReference type="CDD" id="cd00082">
    <property type="entry name" value="HisKA"/>
    <property type="match status" value="1"/>
</dbReference>
<evidence type="ECO:0000256" key="7">
    <source>
        <dbReference type="ARBA" id="ARBA00023012"/>
    </source>
</evidence>
<dbReference type="SMART" id="SM00387">
    <property type="entry name" value="HATPase_c"/>
    <property type="match status" value="1"/>
</dbReference>
<dbReference type="GO" id="GO:0000155">
    <property type="term" value="F:phosphorelay sensor kinase activity"/>
    <property type="evidence" value="ECO:0007669"/>
    <property type="project" value="InterPro"/>
</dbReference>
<dbReference type="InterPro" id="IPR036890">
    <property type="entry name" value="HATPase_C_sf"/>
</dbReference>
<dbReference type="SUPFAM" id="SSF55874">
    <property type="entry name" value="ATPase domain of HSP90 chaperone/DNA topoisomerase II/histidine kinase"/>
    <property type="match status" value="1"/>
</dbReference>